<evidence type="ECO:0000256" key="1">
    <source>
        <dbReference type="ARBA" id="ARBA00004141"/>
    </source>
</evidence>
<dbReference type="GO" id="GO:0006952">
    <property type="term" value="P:defense response"/>
    <property type="evidence" value="ECO:0007669"/>
    <property type="project" value="UniProtKB-KW"/>
</dbReference>
<name>A0A9K3E6R5_HELAN</name>
<dbReference type="GO" id="GO:0016020">
    <property type="term" value="C:membrane"/>
    <property type="evidence" value="ECO:0007669"/>
    <property type="project" value="UniProtKB-SubCell"/>
</dbReference>
<evidence type="ECO:0000256" key="8">
    <source>
        <dbReference type="SAM" id="Phobius"/>
    </source>
</evidence>
<dbReference type="InterPro" id="IPR004326">
    <property type="entry name" value="Mlo"/>
</dbReference>
<keyword evidence="6 8" id="KW-0472">Membrane</keyword>
<dbReference type="Proteomes" id="UP000215914">
    <property type="component" value="Unassembled WGS sequence"/>
</dbReference>
<reference evidence="9" key="2">
    <citation type="submission" date="2020-06" db="EMBL/GenBank/DDBJ databases">
        <title>Helianthus annuus Genome sequencing and assembly Release 2.</title>
        <authorList>
            <person name="Gouzy J."/>
            <person name="Langlade N."/>
            <person name="Munos S."/>
        </authorList>
    </citation>
    <scope>NUCLEOTIDE SEQUENCE</scope>
    <source>
        <tissue evidence="9">Leaves</tissue>
    </source>
</reference>
<comment type="caution">
    <text evidence="9">The sequence shown here is derived from an EMBL/GenBank/DDBJ whole genome shotgun (WGS) entry which is preliminary data.</text>
</comment>
<reference evidence="9" key="1">
    <citation type="journal article" date="2017" name="Nature">
        <title>The sunflower genome provides insights into oil metabolism, flowering and Asterid evolution.</title>
        <authorList>
            <person name="Badouin H."/>
            <person name="Gouzy J."/>
            <person name="Grassa C.J."/>
            <person name="Murat F."/>
            <person name="Staton S.E."/>
            <person name="Cottret L."/>
            <person name="Lelandais-Briere C."/>
            <person name="Owens G.L."/>
            <person name="Carrere S."/>
            <person name="Mayjonade B."/>
            <person name="Legrand L."/>
            <person name="Gill N."/>
            <person name="Kane N.C."/>
            <person name="Bowers J.E."/>
            <person name="Hubner S."/>
            <person name="Bellec A."/>
            <person name="Berard A."/>
            <person name="Berges H."/>
            <person name="Blanchet N."/>
            <person name="Boniface M.C."/>
            <person name="Brunel D."/>
            <person name="Catrice O."/>
            <person name="Chaidir N."/>
            <person name="Claudel C."/>
            <person name="Donnadieu C."/>
            <person name="Faraut T."/>
            <person name="Fievet G."/>
            <person name="Helmstetter N."/>
            <person name="King M."/>
            <person name="Knapp S.J."/>
            <person name="Lai Z."/>
            <person name="Le Paslier M.C."/>
            <person name="Lippi Y."/>
            <person name="Lorenzon L."/>
            <person name="Mandel J.R."/>
            <person name="Marage G."/>
            <person name="Marchand G."/>
            <person name="Marquand E."/>
            <person name="Bret-Mestries E."/>
            <person name="Morien E."/>
            <person name="Nambeesan S."/>
            <person name="Nguyen T."/>
            <person name="Pegot-Espagnet P."/>
            <person name="Pouilly N."/>
            <person name="Raftis F."/>
            <person name="Sallet E."/>
            <person name="Schiex T."/>
            <person name="Thomas J."/>
            <person name="Vandecasteele C."/>
            <person name="Vares D."/>
            <person name="Vear F."/>
            <person name="Vautrin S."/>
            <person name="Crespi M."/>
            <person name="Mangin B."/>
            <person name="Burke J.M."/>
            <person name="Salse J."/>
            <person name="Munos S."/>
            <person name="Vincourt P."/>
            <person name="Rieseberg L.H."/>
            <person name="Langlade N.B."/>
        </authorList>
    </citation>
    <scope>NUCLEOTIDE SEQUENCE</scope>
    <source>
        <tissue evidence="9">Leaves</tissue>
    </source>
</reference>
<dbReference type="PANTHER" id="PTHR31942">
    <property type="entry name" value="MLO-LIKE PROTEIN 1"/>
    <property type="match status" value="1"/>
</dbReference>
<dbReference type="EMBL" id="MNCJ02000329">
    <property type="protein sequence ID" value="KAF5767089.1"/>
    <property type="molecule type" value="Genomic_DNA"/>
</dbReference>
<keyword evidence="10" id="KW-1185">Reference proteome</keyword>
<keyword evidence="4" id="KW-0611">Plant defense</keyword>
<dbReference type="Pfam" id="PF03094">
    <property type="entry name" value="Mlo"/>
    <property type="match status" value="1"/>
</dbReference>
<evidence type="ECO:0000313" key="9">
    <source>
        <dbReference type="EMBL" id="KAF5767089.1"/>
    </source>
</evidence>
<gene>
    <name evidence="9" type="ORF">HanXRQr2_Chr14g0620291</name>
</gene>
<dbReference type="PANTHER" id="PTHR31942:SF82">
    <property type="entry name" value="MLO PROTEIN HOMOLOG 1"/>
    <property type="match status" value="1"/>
</dbReference>
<evidence type="ECO:0000256" key="2">
    <source>
        <dbReference type="ARBA" id="ARBA00006574"/>
    </source>
</evidence>
<comment type="subcellular location">
    <subcellularLocation>
        <location evidence="1">Membrane</location>
        <topology evidence="1">Multi-pass membrane protein</topology>
    </subcellularLocation>
</comment>
<sequence length="138" mass="16219">MVTLFPVCFRLTTMGAITYINFVFFLFLYTDPTRFRLAHETSFVKRHTGLSTKPGIRWLVAFFRQFFGSISKIDYLTIRHGFINKHCGSSSQFDFHKYIKRSMEDDFKEVLGIRSHSPCLIFSFVIYIVSCHSCRLSF</sequence>
<keyword evidence="3 8" id="KW-0812">Transmembrane</keyword>
<evidence type="ECO:0000256" key="5">
    <source>
        <dbReference type="ARBA" id="ARBA00022989"/>
    </source>
</evidence>
<organism evidence="9 10">
    <name type="scientific">Helianthus annuus</name>
    <name type="common">Common sunflower</name>
    <dbReference type="NCBI Taxonomy" id="4232"/>
    <lineage>
        <taxon>Eukaryota</taxon>
        <taxon>Viridiplantae</taxon>
        <taxon>Streptophyta</taxon>
        <taxon>Embryophyta</taxon>
        <taxon>Tracheophyta</taxon>
        <taxon>Spermatophyta</taxon>
        <taxon>Magnoliopsida</taxon>
        <taxon>eudicotyledons</taxon>
        <taxon>Gunneridae</taxon>
        <taxon>Pentapetalae</taxon>
        <taxon>asterids</taxon>
        <taxon>campanulids</taxon>
        <taxon>Asterales</taxon>
        <taxon>Asteraceae</taxon>
        <taxon>Asteroideae</taxon>
        <taxon>Heliantheae alliance</taxon>
        <taxon>Heliantheae</taxon>
        <taxon>Helianthus</taxon>
    </lineage>
</organism>
<evidence type="ECO:0000313" key="10">
    <source>
        <dbReference type="Proteomes" id="UP000215914"/>
    </source>
</evidence>
<proteinExistence type="inferred from homology"/>
<dbReference type="Gramene" id="mRNA:HanXRQr2_Chr14g0620291">
    <property type="protein sequence ID" value="mRNA:HanXRQr2_Chr14g0620291"/>
    <property type="gene ID" value="HanXRQr2_Chr14g0620291"/>
</dbReference>
<protein>
    <submittedName>
        <fullName evidence="9">Uncharacterized protein</fullName>
    </submittedName>
</protein>
<evidence type="ECO:0000256" key="6">
    <source>
        <dbReference type="ARBA" id="ARBA00023136"/>
    </source>
</evidence>
<dbReference type="AlphaFoldDB" id="A0A9K3E6R5"/>
<accession>A0A9K3E6R5</accession>
<evidence type="ECO:0000256" key="3">
    <source>
        <dbReference type="ARBA" id="ARBA00022692"/>
    </source>
</evidence>
<evidence type="ECO:0000256" key="4">
    <source>
        <dbReference type="ARBA" id="ARBA00022821"/>
    </source>
</evidence>
<keyword evidence="7" id="KW-0568">Pathogenesis-related protein</keyword>
<keyword evidence="5 8" id="KW-1133">Transmembrane helix</keyword>
<evidence type="ECO:0000256" key="7">
    <source>
        <dbReference type="ARBA" id="ARBA00023265"/>
    </source>
</evidence>
<feature type="transmembrane region" description="Helical" evidence="8">
    <location>
        <begin position="12"/>
        <end position="29"/>
    </location>
</feature>
<comment type="similarity">
    <text evidence="2">Belongs to the MLO family.</text>
</comment>